<gene>
    <name evidence="9" type="ORF">AMJ44_06210</name>
</gene>
<evidence type="ECO:0000313" key="9">
    <source>
        <dbReference type="EMBL" id="KPJ68594.1"/>
    </source>
</evidence>
<accession>A0A0S7Y1F8</accession>
<comment type="subcellular location">
    <subcellularLocation>
        <location evidence="1">Cell outer membrane</location>
    </subcellularLocation>
</comment>
<dbReference type="InterPro" id="IPR051906">
    <property type="entry name" value="TolC-like"/>
</dbReference>
<proteinExistence type="inferred from homology"/>
<comment type="similarity">
    <text evidence="2">Belongs to the outer membrane factor (OMF) (TC 1.B.17) family.</text>
</comment>
<feature type="coiled-coil region" evidence="8">
    <location>
        <begin position="204"/>
        <end position="255"/>
    </location>
</feature>
<reference evidence="9 10" key="1">
    <citation type="journal article" date="2015" name="Microbiome">
        <title>Genomic resolution of linkages in carbon, nitrogen, and sulfur cycling among widespread estuary sediment bacteria.</title>
        <authorList>
            <person name="Baker B.J."/>
            <person name="Lazar C.S."/>
            <person name="Teske A.P."/>
            <person name="Dick G.J."/>
        </authorList>
    </citation>
    <scope>NUCLEOTIDE SEQUENCE [LARGE SCALE GENOMIC DNA]</scope>
    <source>
        <strain evidence="9">DG_54_3</strain>
    </source>
</reference>
<evidence type="ECO:0000256" key="2">
    <source>
        <dbReference type="ARBA" id="ARBA00007613"/>
    </source>
</evidence>
<keyword evidence="4" id="KW-1134">Transmembrane beta strand</keyword>
<evidence type="ECO:0000256" key="7">
    <source>
        <dbReference type="ARBA" id="ARBA00023237"/>
    </source>
</evidence>
<keyword evidence="5" id="KW-0812">Transmembrane</keyword>
<dbReference type="InterPro" id="IPR003423">
    <property type="entry name" value="OMP_efflux"/>
</dbReference>
<protein>
    <recommendedName>
        <fullName evidence="11">TolC family protein</fullName>
    </recommendedName>
</protein>
<evidence type="ECO:0000256" key="1">
    <source>
        <dbReference type="ARBA" id="ARBA00004442"/>
    </source>
</evidence>
<dbReference type="GO" id="GO:0009279">
    <property type="term" value="C:cell outer membrane"/>
    <property type="evidence" value="ECO:0007669"/>
    <property type="project" value="UniProtKB-SubCell"/>
</dbReference>
<organism evidence="9 10">
    <name type="scientific">candidate division WOR-1 bacterium DG_54_3</name>
    <dbReference type="NCBI Taxonomy" id="1703775"/>
    <lineage>
        <taxon>Bacteria</taxon>
        <taxon>Bacillati</taxon>
        <taxon>Saganbacteria</taxon>
    </lineage>
</organism>
<dbReference type="Pfam" id="PF02321">
    <property type="entry name" value="OEP"/>
    <property type="match status" value="1"/>
</dbReference>
<dbReference type="SUPFAM" id="SSF56954">
    <property type="entry name" value="Outer membrane efflux proteins (OEP)"/>
    <property type="match status" value="1"/>
</dbReference>
<dbReference type="PANTHER" id="PTHR30026:SF20">
    <property type="entry name" value="OUTER MEMBRANE PROTEIN TOLC"/>
    <property type="match status" value="1"/>
</dbReference>
<evidence type="ECO:0000256" key="4">
    <source>
        <dbReference type="ARBA" id="ARBA00022452"/>
    </source>
</evidence>
<dbReference type="GO" id="GO:0015562">
    <property type="term" value="F:efflux transmembrane transporter activity"/>
    <property type="evidence" value="ECO:0007669"/>
    <property type="project" value="InterPro"/>
</dbReference>
<dbReference type="Gene3D" id="1.20.1600.10">
    <property type="entry name" value="Outer membrane efflux proteins (OEP)"/>
    <property type="match status" value="1"/>
</dbReference>
<keyword evidence="3" id="KW-0813">Transport</keyword>
<feature type="coiled-coil region" evidence="8">
    <location>
        <begin position="370"/>
        <end position="436"/>
    </location>
</feature>
<dbReference type="Proteomes" id="UP000051861">
    <property type="component" value="Unassembled WGS sequence"/>
</dbReference>
<dbReference type="EMBL" id="LIZX01000049">
    <property type="protein sequence ID" value="KPJ68594.1"/>
    <property type="molecule type" value="Genomic_DNA"/>
</dbReference>
<dbReference type="GO" id="GO:0015288">
    <property type="term" value="F:porin activity"/>
    <property type="evidence" value="ECO:0007669"/>
    <property type="project" value="TreeGrafter"/>
</dbReference>
<keyword evidence="7" id="KW-0998">Cell outer membrane</keyword>
<sequence length="492" mass="56688">MRKIAYFLSFLFLLSGSTFGQEILTLEEFIKTSITSHPRYRISAQEYLIALETNKSEKSIEDWNLIVSAVFQEATPAPLSAISADYQKSTGYSVGVKRYLAQTGTDIKLEHRNTRITAKYPSLSIPGVDPSLFYPDSPYYISDLSLTITQPLLQNAFGLHKKNRIKIADYSLDLAQIKLGEDWEDFITGLRQEYLDWQRCHLNVKIFRDKVKTVENQMDLVKKQIRYGLSEELEMVQIRQKLQSYNILLEQAKMACETQTKRIIRIMGKPELKAEAVQPQELAESSEVYPETSSLSYLNQNSNLRRTADLLVLIQETNLETKSDEELLDMKLSAQYRPNAYAKGFGESLSRIGDQSEYTITLNASRDLPNQKAEAEASKAEEEYRKALKEKEDVLLNAEISLSNLYTNLHYLNRMLELNQNNLKLAKERLSLEQKKFNQGRSSIFFVLQAEDDLLQAESTRYETIFAREKVINQIKSFTDRYLAEYESVLKL</sequence>
<dbReference type="GO" id="GO:1990281">
    <property type="term" value="C:efflux pump complex"/>
    <property type="evidence" value="ECO:0007669"/>
    <property type="project" value="TreeGrafter"/>
</dbReference>
<dbReference type="AlphaFoldDB" id="A0A0S7Y1F8"/>
<evidence type="ECO:0000256" key="6">
    <source>
        <dbReference type="ARBA" id="ARBA00023136"/>
    </source>
</evidence>
<comment type="caution">
    <text evidence="9">The sequence shown here is derived from an EMBL/GenBank/DDBJ whole genome shotgun (WGS) entry which is preliminary data.</text>
</comment>
<evidence type="ECO:0000256" key="3">
    <source>
        <dbReference type="ARBA" id="ARBA00022448"/>
    </source>
</evidence>
<dbReference type="PANTHER" id="PTHR30026">
    <property type="entry name" value="OUTER MEMBRANE PROTEIN TOLC"/>
    <property type="match status" value="1"/>
</dbReference>
<keyword evidence="8" id="KW-0175">Coiled coil</keyword>
<name>A0A0S7Y1F8_UNCSA</name>
<evidence type="ECO:0000313" key="10">
    <source>
        <dbReference type="Proteomes" id="UP000051861"/>
    </source>
</evidence>
<evidence type="ECO:0008006" key="11">
    <source>
        <dbReference type="Google" id="ProtNLM"/>
    </source>
</evidence>
<evidence type="ECO:0000256" key="8">
    <source>
        <dbReference type="SAM" id="Coils"/>
    </source>
</evidence>
<keyword evidence="6" id="KW-0472">Membrane</keyword>
<evidence type="ECO:0000256" key="5">
    <source>
        <dbReference type="ARBA" id="ARBA00022692"/>
    </source>
</evidence>